<reference evidence="1" key="1">
    <citation type="journal article" date="2023" name="Mol. Biol. Evol.">
        <title>Third-Generation Sequencing Reveals the Adaptive Role of the Epigenome in Three Deep-Sea Polychaetes.</title>
        <authorList>
            <person name="Perez M."/>
            <person name="Aroh O."/>
            <person name="Sun Y."/>
            <person name="Lan Y."/>
            <person name="Juniper S.K."/>
            <person name="Young C.R."/>
            <person name="Angers B."/>
            <person name="Qian P.Y."/>
        </authorList>
    </citation>
    <scope>NUCLEOTIDE SEQUENCE</scope>
    <source>
        <strain evidence="1">P08H-3</strain>
    </source>
</reference>
<accession>A0AAD9JN85</accession>
<dbReference type="InterPro" id="IPR011735">
    <property type="entry name" value="WlaTC/HtrL_glycosyltransf"/>
</dbReference>
<sequence>MLNPVIAFFDNDTIRKEFQIIRQPLGENYTKAFLVKRSDLWAFNLRENISRIFNKPGYPRYHPDSANPEYSCAMHAKYEEILITTKANFFCTRYFAWIDIGYFRKEYMSPFEIWIPTNFNSSLVAYTEMKDREPELDPKRIVSTKAIWLAGGFFIGEISVMRRLAEQYMRTVELMIRQYEVMSSDQQVLYVLGNYGQGDTLIQPYRTPNHCRHLGYACATKGQNRHKN</sequence>
<comment type="caution">
    <text evidence="1">The sequence shown here is derived from an EMBL/GenBank/DDBJ whole genome shotgun (WGS) entry which is preliminary data.</text>
</comment>
<dbReference type="EMBL" id="JAODUP010000237">
    <property type="protein sequence ID" value="KAK2155555.1"/>
    <property type="molecule type" value="Genomic_DNA"/>
</dbReference>
<dbReference type="Proteomes" id="UP001208570">
    <property type="component" value="Unassembled WGS sequence"/>
</dbReference>
<dbReference type="AlphaFoldDB" id="A0AAD9JN85"/>
<keyword evidence="2" id="KW-1185">Reference proteome</keyword>
<proteinExistence type="predicted"/>
<evidence type="ECO:0000313" key="1">
    <source>
        <dbReference type="EMBL" id="KAK2155555.1"/>
    </source>
</evidence>
<name>A0AAD9JN85_9ANNE</name>
<protein>
    <submittedName>
        <fullName evidence="1">Uncharacterized protein</fullName>
    </submittedName>
</protein>
<evidence type="ECO:0000313" key="2">
    <source>
        <dbReference type="Proteomes" id="UP001208570"/>
    </source>
</evidence>
<dbReference type="Pfam" id="PF09612">
    <property type="entry name" value="HtrL_YibB"/>
    <property type="match status" value="1"/>
</dbReference>
<organism evidence="1 2">
    <name type="scientific">Paralvinella palmiformis</name>
    <dbReference type="NCBI Taxonomy" id="53620"/>
    <lineage>
        <taxon>Eukaryota</taxon>
        <taxon>Metazoa</taxon>
        <taxon>Spiralia</taxon>
        <taxon>Lophotrochozoa</taxon>
        <taxon>Annelida</taxon>
        <taxon>Polychaeta</taxon>
        <taxon>Sedentaria</taxon>
        <taxon>Canalipalpata</taxon>
        <taxon>Terebellida</taxon>
        <taxon>Terebelliformia</taxon>
        <taxon>Alvinellidae</taxon>
        <taxon>Paralvinella</taxon>
    </lineage>
</organism>
<gene>
    <name evidence="1" type="ORF">LSH36_237g04077</name>
</gene>